<keyword evidence="3" id="KW-1185">Reference proteome</keyword>
<reference evidence="2 3" key="1">
    <citation type="submission" date="2021-12" db="EMBL/GenBank/DDBJ databases">
        <title>Discovery of the Pendulisporaceae a myxobacterial family with distinct sporulation behavior and unique specialized metabolism.</title>
        <authorList>
            <person name="Garcia R."/>
            <person name="Popoff A."/>
            <person name="Bader C.D."/>
            <person name="Loehr J."/>
            <person name="Walesch S."/>
            <person name="Walt C."/>
            <person name="Boldt J."/>
            <person name="Bunk B."/>
            <person name="Haeckl F.J.F.P.J."/>
            <person name="Gunesch A.P."/>
            <person name="Birkelbach J."/>
            <person name="Nuebel U."/>
            <person name="Pietschmann T."/>
            <person name="Bach T."/>
            <person name="Mueller R."/>
        </authorList>
    </citation>
    <scope>NUCLEOTIDE SEQUENCE [LARGE SCALE GENOMIC DNA]</scope>
    <source>
        <strain evidence="2 3">MSr12523</strain>
    </source>
</reference>
<dbReference type="Proteomes" id="UP001379533">
    <property type="component" value="Chromosome"/>
</dbReference>
<gene>
    <name evidence="2" type="ORF">LZC95_21145</name>
</gene>
<sequence length="60" mass="7004">MPLIIGELIARIEVTPPAARPNTSENATAEAEEQRQRTRAALRLERERRFDLESRDHEEY</sequence>
<evidence type="ECO:0000313" key="3">
    <source>
        <dbReference type="Proteomes" id="UP001379533"/>
    </source>
</evidence>
<proteinExistence type="predicted"/>
<dbReference type="RefSeq" id="WP_394849948.1">
    <property type="nucleotide sequence ID" value="NZ_CP089982.1"/>
</dbReference>
<evidence type="ECO:0000313" key="2">
    <source>
        <dbReference type="EMBL" id="WXA99314.1"/>
    </source>
</evidence>
<organism evidence="2 3">
    <name type="scientific">Pendulispora brunnea</name>
    <dbReference type="NCBI Taxonomy" id="2905690"/>
    <lineage>
        <taxon>Bacteria</taxon>
        <taxon>Pseudomonadati</taxon>
        <taxon>Myxococcota</taxon>
        <taxon>Myxococcia</taxon>
        <taxon>Myxococcales</taxon>
        <taxon>Sorangiineae</taxon>
        <taxon>Pendulisporaceae</taxon>
        <taxon>Pendulispora</taxon>
    </lineage>
</organism>
<protein>
    <submittedName>
        <fullName evidence="2">Uncharacterized protein</fullName>
    </submittedName>
</protein>
<evidence type="ECO:0000256" key="1">
    <source>
        <dbReference type="SAM" id="MobiDB-lite"/>
    </source>
</evidence>
<feature type="region of interest" description="Disordered" evidence="1">
    <location>
        <begin position="16"/>
        <end position="38"/>
    </location>
</feature>
<accession>A0ABZ2KLB8</accession>
<dbReference type="EMBL" id="CP089982">
    <property type="protein sequence ID" value="WXA99314.1"/>
    <property type="molecule type" value="Genomic_DNA"/>
</dbReference>
<name>A0ABZ2KLB8_9BACT</name>